<dbReference type="InterPro" id="IPR012341">
    <property type="entry name" value="6hp_glycosidase-like_sf"/>
</dbReference>
<dbReference type="InterPro" id="IPR016007">
    <property type="entry name" value="Alpha_rhamnosid"/>
</dbReference>
<dbReference type="AlphaFoldDB" id="A0A0X8JCU7"/>
<dbReference type="Proteomes" id="UP000065220">
    <property type="component" value="Chromosome"/>
</dbReference>
<evidence type="ECO:0000259" key="4">
    <source>
        <dbReference type="Pfam" id="PF05592"/>
    </source>
</evidence>
<evidence type="ECO:0000256" key="1">
    <source>
        <dbReference type="ARBA" id="ARBA00001445"/>
    </source>
</evidence>
<dbReference type="Gene3D" id="1.50.10.10">
    <property type="match status" value="1"/>
</dbReference>
<organism evidence="6 7">
    <name type="scientific">Actinomyces radicidentis</name>
    <dbReference type="NCBI Taxonomy" id="111015"/>
    <lineage>
        <taxon>Bacteria</taxon>
        <taxon>Bacillati</taxon>
        <taxon>Actinomycetota</taxon>
        <taxon>Actinomycetes</taxon>
        <taxon>Actinomycetales</taxon>
        <taxon>Actinomycetaceae</taxon>
        <taxon>Actinomyces</taxon>
    </lineage>
</organism>
<feature type="region of interest" description="Disordered" evidence="3">
    <location>
        <begin position="37"/>
        <end position="61"/>
    </location>
</feature>
<name>A0A0X8JCU7_ACTRD</name>
<evidence type="ECO:0000313" key="6">
    <source>
        <dbReference type="EMBL" id="AMD86543.1"/>
    </source>
</evidence>
<evidence type="ECO:0000259" key="5">
    <source>
        <dbReference type="Pfam" id="PF17389"/>
    </source>
</evidence>
<gene>
    <name evidence="6" type="ORF">AXF14_01645</name>
</gene>
<dbReference type="GO" id="GO:0005975">
    <property type="term" value="P:carbohydrate metabolic process"/>
    <property type="evidence" value="ECO:0007669"/>
    <property type="project" value="InterPro"/>
</dbReference>
<dbReference type="EC" id="3.2.1.40" evidence="2"/>
<dbReference type="Pfam" id="PF17389">
    <property type="entry name" value="Bac_rhamnosid6H"/>
    <property type="match status" value="1"/>
</dbReference>
<dbReference type="RefSeq" id="WP_067939627.1">
    <property type="nucleotide sequence ID" value="NZ_CP014228.1"/>
</dbReference>
<evidence type="ECO:0000256" key="3">
    <source>
        <dbReference type="SAM" id="MobiDB-lite"/>
    </source>
</evidence>
<dbReference type="EMBL" id="CP014228">
    <property type="protein sequence ID" value="AMD86543.1"/>
    <property type="molecule type" value="Genomic_DNA"/>
</dbReference>
<evidence type="ECO:0000313" key="7">
    <source>
        <dbReference type="Proteomes" id="UP000065220"/>
    </source>
</evidence>
<evidence type="ECO:0000256" key="2">
    <source>
        <dbReference type="ARBA" id="ARBA00012652"/>
    </source>
</evidence>
<keyword evidence="7" id="KW-1185">Reference proteome</keyword>
<dbReference type="SUPFAM" id="SSF48208">
    <property type="entry name" value="Six-hairpin glycosidases"/>
    <property type="match status" value="1"/>
</dbReference>
<dbReference type="InterPro" id="IPR013783">
    <property type="entry name" value="Ig-like_fold"/>
</dbReference>
<dbReference type="PANTHER" id="PTHR33307">
    <property type="entry name" value="ALPHA-RHAMNOSIDASE (EUROFUNG)"/>
    <property type="match status" value="1"/>
</dbReference>
<dbReference type="InterPro" id="IPR035396">
    <property type="entry name" value="Bac_rhamnosid6H"/>
</dbReference>
<comment type="catalytic activity">
    <reaction evidence="1">
        <text>Hydrolysis of terminal non-reducing alpha-L-rhamnose residues in alpha-L-rhamnosides.</text>
        <dbReference type="EC" id="3.2.1.40"/>
    </reaction>
</comment>
<dbReference type="KEGG" id="ard:AXF14_01645"/>
<protein>
    <recommendedName>
        <fullName evidence="2">alpha-L-rhamnosidase</fullName>
        <ecNumber evidence="2">3.2.1.40</ecNumber>
    </recommendedName>
</protein>
<dbReference type="Pfam" id="PF25788">
    <property type="entry name" value="Ig_Rha78A_N"/>
    <property type="match status" value="1"/>
</dbReference>
<feature type="domain" description="Alpha-L-rhamnosidase six-hairpin glycosidase" evidence="5">
    <location>
        <begin position="519"/>
        <end position="843"/>
    </location>
</feature>
<feature type="domain" description="Alpha-L-rhamnosidase concanavalin-like" evidence="4">
    <location>
        <begin position="417"/>
        <end position="511"/>
    </location>
</feature>
<dbReference type="Gene3D" id="2.60.40.10">
    <property type="entry name" value="Immunoglobulins"/>
    <property type="match status" value="1"/>
</dbReference>
<dbReference type="GO" id="GO:0030596">
    <property type="term" value="F:alpha-L-rhamnosidase activity"/>
    <property type="evidence" value="ECO:0007669"/>
    <property type="project" value="UniProtKB-EC"/>
</dbReference>
<accession>A0A0X8JCU7</accession>
<dbReference type="InterPro" id="IPR008902">
    <property type="entry name" value="Rhamnosid_concanavalin"/>
</dbReference>
<dbReference type="InterPro" id="IPR008928">
    <property type="entry name" value="6-hairpin_glycosidase_sf"/>
</dbReference>
<dbReference type="STRING" id="111015.AXF14_01645"/>
<sequence length="844" mass="88548">MLPSLGSRVRVVLLALVLALLGAGVVPGVAPSPAAAAAEDDTARLEQEQAEAGASTAPDVIAPVEQASPGPVETATAAPTGAANVRRLAAAAPAPADTTTGGPTGLKVNHLDYATAADRSALTFSWSLSHAQSSYRIDVFQRKDSATPVATTGTIRSDAQTSVTAPALAAALEDNRLYYWRVTSTDSSGTSRVSVRAPFVTAVGSQLRSTSLVWTPTTSVSNLMRAKVTVPSAPEKVVLTATALDTEASRRHVFNVYVNGTEVGVGPERRARNAVSYNAYDVTSAMKVDLNVVGLFSYSQAATSGVLVQLTAFYADGSSSILYNSAADRTRTQIAAMDEVVYGTSGTSIGTGYYTELAQNVDTTKFPYGWQDASALSGTTGWATPALVAMPAGWTLTPALAGSAVRTAVAPSSVTRNADGSWTVAFAKEVIGDVRLTATASTRTAVRVHLGEELSGGKAVSSMRTGNHYDETWTFRGTDVTFSGFSLKGFWYVTISNYPGTLTASRVSALQTSIPTGLTGSLTSSSSLLQDVVELGRTSVAATASDSIDDSVTRERRPYEGDLLVVQPLVYALGGDEMSVRATWRWLLANPSQYTEYRLMTAIGVRDDYLRAGDASYVRSVCTRVRSQVEATVALDRTSGLVASTGTTDLVDWPRSELPGYDVDGTRYKTVVTVFAVAAYEALGGLASAAGVAGDAATYRARAASLKASVIARLHDAKRGVYVDGLTASRTPVSHAVAQNAYVALAYGVYADDAMVRSLVAPARRAGAQTAGSIYMAFFFYRGLYRSGNGDLANAVLTRTEAADVRTYSHVLLSLKATIAPEAWTVSSKPNTTFSHPWGGPVAP</sequence>
<dbReference type="Pfam" id="PF05592">
    <property type="entry name" value="Bac_rhamnosid"/>
    <property type="match status" value="1"/>
</dbReference>
<reference evidence="7" key="1">
    <citation type="submission" date="2016-02" db="EMBL/GenBank/DDBJ databases">
        <authorList>
            <person name="Holder M.E."/>
            <person name="Ajami N.J."/>
            <person name="Petrosino J.F."/>
        </authorList>
    </citation>
    <scope>NUCLEOTIDE SEQUENCE [LARGE SCALE GENOMIC DNA]</scope>
    <source>
        <strain evidence="7">CCUG 36733</strain>
    </source>
</reference>
<dbReference type="PANTHER" id="PTHR33307:SF6">
    <property type="entry name" value="ALPHA-RHAMNOSIDASE (EUROFUNG)-RELATED"/>
    <property type="match status" value="1"/>
</dbReference>
<dbReference type="OrthoDB" id="9804511at2"/>
<proteinExistence type="predicted"/>
<dbReference type="Gene3D" id="2.60.120.260">
    <property type="entry name" value="Galactose-binding domain-like"/>
    <property type="match status" value="2"/>
</dbReference>